<protein>
    <submittedName>
        <fullName evidence="12">Phenoloxidase subunit A3</fullName>
    </submittedName>
</protein>
<organism evidence="12">
    <name type="scientific">Bactrocera latifrons</name>
    <name type="common">Malaysian fruit fly</name>
    <name type="synonym">Chaetodacus latifrons</name>
    <dbReference type="NCBI Taxonomy" id="174628"/>
    <lineage>
        <taxon>Eukaryota</taxon>
        <taxon>Metazoa</taxon>
        <taxon>Ecdysozoa</taxon>
        <taxon>Arthropoda</taxon>
        <taxon>Hexapoda</taxon>
        <taxon>Insecta</taxon>
        <taxon>Pterygota</taxon>
        <taxon>Neoptera</taxon>
        <taxon>Endopterygota</taxon>
        <taxon>Diptera</taxon>
        <taxon>Brachycera</taxon>
        <taxon>Muscomorpha</taxon>
        <taxon>Tephritoidea</taxon>
        <taxon>Tephritidae</taxon>
        <taxon>Bactrocera</taxon>
        <taxon>Bactrocera</taxon>
    </lineage>
</organism>
<evidence type="ECO:0000256" key="10">
    <source>
        <dbReference type="ARBA" id="ARBA00023157"/>
    </source>
</evidence>
<comment type="subcellular location">
    <subcellularLocation>
        <location evidence="2">Secreted</location>
    </subcellularLocation>
</comment>
<reference evidence="12" key="1">
    <citation type="submission" date="2015-06" db="EMBL/GenBank/DDBJ databases">
        <authorList>
            <person name="Hoefler B.C."/>
            <person name="Straight P.D."/>
        </authorList>
    </citation>
    <scope>NUCLEOTIDE SEQUENCE</scope>
</reference>
<evidence type="ECO:0000256" key="7">
    <source>
        <dbReference type="ARBA" id="ARBA00023008"/>
    </source>
</evidence>
<dbReference type="PRINTS" id="PR00187">
    <property type="entry name" value="HAEMOCYANIN"/>
</dbReference>
<evidence type="ECO:0000256" key="6">
    <source>
        <dbReference type="ARBA" id="ARBA00023002"/>
    </source>
</evidence>
<dbReference type="InterPro" id="IPR014756">
    <property type="entry name" value="Ig_E-set"/>
</dbReference>
<evidence type="ECO:0000256" key="8">
    <source>
        <dbReference type="ARBA" id="ARBA00023033"/>
    </source>
</evidence>
<dbReference type="EMBL" id="GDHF01004219">
    <property type="protein sequence ID" value="JAI48095.1"/>
    <property type="molecule type" value="Transcribed_RNA"/>
</dbReference>
<dbReference type="PROSITE" id="PS00210">
    <property type="entry name" value="HEMOCYANIN_2"/>
    <property type="match status" value="1"/>
</dbReference>
<name>A0A0K8WB64_BACLA</name>
<dbReference type="InterPro" id="IPR036697">
    <property type="entry name" value="Hemocyanin_N_sf"/>
</dbReference>
<evidence type="ECO:0000256" key="1">
    <source>
        <dbReference type="ARBA" id="ARBA00001973"/>
    </source>
</evidence>
<dbReference type="GO" id="GO:0042438">
    <property type="term" value="P:melanin biosynthetic process"/>
    <property type="evidence" value="ECO:0007669"/>
    <property type="project" value="UniProtKB-KW"/>
</dbReference>
<evidence type="ECO:0000256" key="3">
    <source>
        <dbReference type="ARBA" id="ARBA00009928"/>
    </source>
</evidence>
<dbReference type="GO" id="GO:0004503">
    <property type="term" value="F:tyrosinase activity"/>
    <property type="evidence" value="ECO:0007669"/>
    <property type="project" value="UniProtKB-ARBA"/>
</dbReference>
<dbReference type="InterPro" id="IPR000896">
    <property type="entry name" value="Hemocyanin/hexamerin_mid_dom"/>
</dbReference>
<keyword evidence="9" id="KW-0470">Melanin biosynthesis</keyword>
<dbReference type="InterPro" id="IPR008922">
    <property type="entry name" value="Di-copper_centre_dom_sf"/>
</dbReference>
<comment type="similarity">
    <text evidence="3">Belongs to the tyrosinase family.</text>
</comment>
<dbReference type="Pfam" id="PF00372">
    <property type="entry name" value="Hemocyanin_M"/>
    <property type="match status" value="1"/>
</dbReference>
<keyword evidence="10" id="KW-1015">Disulfide bond</keyword>
<dbReference type="GO" id="GO:0005576">
    <property type="term" value="C:extracellular region"/>
    <property type="evidence" value="ECO:0007669"/>
    <property type="project" value="UniProtKB-SubCell"/>
</dbReference>
<feature type="domain" description="Tyrosinase copper-binding" evidence="11">
    <location>
        <begin position="386"/>
        <end position="397"/>
    </location>
</feature>
<dbReference type="Pfam" id="PF03722">
    <property type="entry name" value="Hemocyanin_N"/>
    <property type="match status" value="1"/>
</dbReference>
<keyword evidence="6" id="KW-0560">Oxidoreductase</keyword>
<accession>A0A0K8WB64</accession>
<dbReference type="PANTHER" id="PTHR11511:SF4">
    <property type="entry name" value="PHENOLOXIDASE 2-RELATED"/>
    <property type="match status" value="1"/>
</dbReference>
<proteinExistence type="inferred from homology"/>
<dbReference type="InterPro" id="IPR005204">
    <property type="entry name" value="Hemocyanin_N"/>
</dbReference>
<dbReference type="PROSITE" id="PS00498">
    <property type="entry name" value="TYROSINASE_2"/>
    <property type="match status" value="1"/>
</dbReference>
<evidence type="ECO:0000256" key="9">
    <source>
        <dbReference type="ARBA" id="ARBA00023101"/>
    </source>
</evidence>
<evidence type="ECO:0000313" key="12">
    <source>
        <dbReference type="EMBL" id="JAI48095.1"/>
    </source>
</evidence>
<dbReference type="InterPro" id="IPR037020">
    <property type="entry name" value="Hemocyanin_C_sf"/>
</dbReference>
<dbReference type="Gene3D" id="2.60.40.1520">
    <property type="entry name" value="Hemocyanin, C-terminal domain"/>
    <property type="match status" value="1"/>
</dbReference>
<evidence type="ECO:0000256" key="5">
    <source>
        <dbReference type="ARBA" id="ARBA00022723"/>
    </source>
</evidence>
<keyword evidence="5" id="KW-0479">Metal-binding</keyword>
<dbReference type="SUPFAM" id="SSF48056">
    <property type="entry name" value="Di-copper centre-containing domain"/>
    <property type="match status" value="1"/>
</dbReference>
<keyword evidence="8" id="KW-0503">Monooxygenase</keyword>
<dbReference type="Gene3D" id="1.20.1370.10">
    <property type="entry name" value="Hemocyanin, N-terminal domain"/>
    <property type="match status" value="1"/>
</dbReference>
<comment type="cofactor">
    <cofactor evidence="1">
        <name>Cu(2+)</name>
        <dbReference type="ChEBI" id="CHEBI:29036"/>
    </cofactor>
</comment>
<evidence type="ECO:0000256" key="4">
    <source>
        <dbReference type="ARBA" id="ARBA00022525"/>
    </source>
</evidence>
<keyword evidence="7" id="KW-0186">Copper</keyword>
<dbReference type="PANTHER" id="PTHR11511">
    <property type="entry name" value="LARVAL STORAGE PROTEIN/PHENOLOXIDASE"/>
    <property type="match status" value="1"/>
</dbReference>
<evidence type="ECO:0000259" key="11">
    <source>
        <dbReference type="PROSITE" id="PS00498"/>
    </source>
</evidence>
<dbReference type="SUPFAM" id="SSF81296">
    <property type="entry name" value="E set domains"/>
    <property type="match status" value="1"/>
</dbReference>
<dbReference type="InterPro" id="IPR005203">
    <property type="entry name" value="Hemocyanin_C"/>
</dbReference>
<dbReference type="AlphaFoldDB" id="A0A0K8WB64"/>
<dbReference type="SUPFAM" id="SSF48050">
    <property type="entry name" value="Hemocyanin, N-terminal domain"/>
    <property type="match status" value="1"/>
</dbReference>
<dbReference type="InterPro" id="IPR002227">
    <property type="entry name" value="Tyrosinase_Cu-bd"/>
</dbReference>
<dbReference type="Gene3D" id="1.10.1280.10">
    <property type="entry name" value="Di-copper center containing domain from catechol oxidase"/>
    <property type="match status" value="1"/>
</dbReference>
<dbReference type="OrthoDB" id="7909208at2759"/>
<dbReference type="InterPro" id="IPR013788">
    <property type="entry name" value="Hemocyanin/hexamerin"/>
</dbReference>
<dbReference type="GO" id="GO:0046872">
    <property type="term" value="F:metal ion binding"/>
    <property type="evidence" value="ECO:0007669"/>
    <property type="project" value="UniProtKB-KW"/>
</dbReference>
<keyword evidence="4" id="KW-0964">Secreted</keyword>
<evidence type="ECO:0000256" key="2">
    <source>
        <dbReference type="ARBA" id="ARBA00004613"/>
    </source>
</evidence>
<dbReference type="Pfam" id="PF03723">
    <property type="entry name" value="Hemocyanin_C"/>
    <property type="match status" value="1"/>
</dbReference>
<gene>
    <name evidence="12" type="primary">proPo-A3_2</name>
    <name evidence="12" type="ORF">c0_g1_i1</name>
</gene>
<sequence length="662" mass="76949">MGDKYNLLLLFDRPHEPVFMEKGRGVVFDVPKKFLTDRYRVMDNEVLERFSERAESLVNVRDISMPDLSLPSKLSRKAHFSLCVPAHRIMAARLIDTFMSAPTVDELQSVAVYAHDRLNPYLFNYALSVAILHRKDTKGMGVPSLIQSFPNKFVDRQIFRYLREECTIVPEGSRMAILIPHDYTASEDEPEHRLWYFREDFGVNLYHWHRYLVYPFEASESSLVYKSRRGELFYYMYQQILARYNVERLGNDLKRVEPLIDLRQYIKEGYFPKMESAPRFDNTKLSDVRRHQDQLIMDIEDLEQWSERIKEAITNGFVLDESEKHIPLNIDVLGNIIESSMASPNRNLYGDLHNMGHLFIAYAHDPSHRHLESFGVVGDLATAMRDPAFYRWHAYLDSIFQQHKAQLPPYTNAELRHDGFSLTSVQVTAEDVHQPNVLQTFWQESDIDLSPGMDYAPRGSIFARFKHLQHAPFTYTIKVVNESATKRFGLVRIFLGPKFNEQDQTMTFNEQRLLMIELDKFVIALQPGENVIRRRSTESSLTIPIERTFRELTVTCVTNETKQKACGWPHHMLLPKGSTNGLQCELVVMLTNYEQESGDKEPISDANSCSNHHLLQHDHRALGFPFDRQSRLGAERLADFLTPNMIVADVVIRHENRTEHCC</sequence>